<comment type="cofactor">
    <cofactor evidence="1">
        <name>FMN</name>
        <dbReference type="ChEBI" id="CHEBI:58210"/>
    </cofactor>
</comment>
<comment type="cofactor">
    <cofactor evidence="2 19">
        <name>heme</name>
        <dbReference type="ChEBI" id="CHEBI:30413"/>
    </cofactor>
</comment>
<dbReference type="PRINTS" id="PR00371">
    <property type="entry name" value="FPNCR"/>
</dbReference>
<dbReference type="Gene3D" id="1.10.630.10">
    <property type="entry name" value="Cytochrome P450"/>
    <property type="match status" value="1"/>
</dbReference>
<dbReference type="GO" id="GO:0005506">
    <property type="term" value="F:iron ion binding"/>
    <property type="evidence" value="ECO:0007669"/>
    <property type="project" value="InterPro"/>
</dbReference>
<comment type="similarity">
    <text evidence="4">In the N-terminal section; belongs to the cytochrome P450 family.</text>
</comment>
<evidence type="ECO:0000256" key="3">
    <source>
        <dbReference type="ARBA" id="ARBA00001974"/>
    </source>
</evidence>
<keyword evidence="16" id="KW-0511">Multifunctional enzyme</keyword>
<evidence type="ECO:0000256" key="4">
    <source>
        <dbReference type="ARBA" id="ARBA00010018"/>
    </source>
</evidence>
<evidence type="ECO:0000259" key="21">
    <source>
        <dbReference type="PROSITE" id="PS50902"/>
    </source>
</evidence>
<evidence type="ECO:0000256" key="14">
    <source>
        <dbReference type="ARBA" id="ARBA00023004"/>
    </source>
</evidence>
<dbReference type="Gene3D" id="3.40.50.80">
    <property type="entry name" value="Nucleotide-binding domain of ferredoxin-NADP reductase (FNR) module"/>
    <property type="match status" value="1"/>
</dbReference>
<dbReference type="GO" id="GO:0005829">
    <property type="term" value="C:cytosol"/>
    <property type="evidence" value="ECO:0007669"/>
    <property type="project" value="TreeGrafter"/>
</dbReference>
<dbReference type="InterPro" id="IPR001094">
    <property type="entry name" value="Flavdoxin-like"/>
</dbReference>
<evidence type="ECO:0000256" key="11">
    <source>
        <dbReference type="ARBA" id="ARBA00022857"/>
    </source>
</evidence>
<protein>
    <submittedName>
        <fullName evidence="23">Bifunctional p-450:nadph-p450 reductase</fullName>
    </submittedName>
</protein>
<comment type="catalytic activity">
    <reaction evidence="17">
        <text>an organic molecule + reduced [NADPH--hemoprotein reductase] + O2 = an alcohol + oxidized [NADPH--hemoprotein reductase] + H2O + H(+)</text>
        <dbReference type="Rhea" id="RHEA:17149"/>
        <dbReference type="Rhea" id="RHEA-COMP:11964"/>
        <dbReference type="Rhea" id="RHEA-COMP:11965"/>
        <dbReference type="ChEBI" id="CHEBI:15377"/>
        <dbReference type="ChEBI" id="CHEBI:15378"/>
        <dbReference type="ChEBI" id="CHEBI:15379"/>
        <dbReference type="ChEBI" id="CHEBI:30879"/>
        <dbReference type="ChEBI" id="CHEBI:57618"/>
        <dbReference type="ChEBI" id="CHEBI:58210"/>
        <dbReference type="ChEBI" id="CHEBI:142491"/>
        <dbReference type="EC" id="1.14.14.1"/>
    </reaction>
</comment>
<keyword evidence="10" id="KW-0274">FAD</keyword>
<keyword evidence="24" id="KW-1185">Reference proteome</keyword>
<dbReference type="AlphaFoldDB" id="A0A167DQF8"/>
<dbReference type="FunFam" id="1.10.630.10:FF:000040">
    <property type="entry name" value="Bifunctional cytochrome P450/NADPH--P450 reductase"/>
    <property type="match status" value="1"/>
</dbReference>
<dbReference type="InterPro" id="IPR023173">
    <property type="entry name" value="NADPH_Cyt_P450_Rdtase_alpha"/>
</dbReference>
<evidence type="ECO:0000256" key="1">
    <source>
        <dbReference type="ARBA" id="ARBA00001917"/>
    </source>
</evidence>
<dbReference type="GO" id="GO:0010181">
    <property type="term" value="F:FMN binding"/>
    <property type="evidence" value="ECO:0007669"/>
    <property type="project" value="InterPro"/>
</dbReference>
<dbReference type="FunFam" id="3.40.50.80:FF:000031">
    <property type="entry name" value="Bifunctional cytochrome P450/NADPH--P450 reductase"/>
    <property type="match status" value="1"/>
</dbReference>
<dbReference type="PANTHER" id="PTHR19384:SF127">
    <property type="entry name" value="BIFUNCTIONAL CYTOCHROME P450_NADPH--P450 REDUCTASE"/>
    <property type="match status" value="1"/>
</dbReference>
<feature type="binding site" description="axial binding residue" evidence="19">
    <location>
        <position position="468"/>
    </location>
    <ligand>
        <name>heme</name>
        <dbReference type="ChEBI" id="CHEBI:30413"/>
    </ligand>
    <ligandPart>
        <name>Fe</name>
        <dbReference type="ChEBI" id="CHEBI:18248"/>
    </ligandPart>
</feature>
<dbReference type="CDD" id="cd06206">
    <property type="entry name" value="bifunctional_CYPOR"/>
    <property type="match status" value="1"/>
</dbReference>
<feature type="non-terminal residue" evidence="23">
    <location>
        <position position="1"/>
    </location>
</feature>
<dbReference type="InterPro" id="IPR017938">
    <property type="entry name" value="Riboflavin_synthase-like_b-brl"/>
</dbReference>
<sequence>LVSPPAVISGVNHTKDRPLLEILTFKHTVQAQNRFSTLAPAHTSLHSCVSYLRIIGADDMAVNEVPIPEPRGLPFLGHITEFNPENPSQDVLRLADTFGEVYRLRFPGGKTVCFVSTNALVNELCDENRFKKTLNSVLREVRNIANDGLFTAKLDEPNWGIAHRILIPAFGPVTIRGMFDEMLDVASQMALKWARHGSSTPIMVTDDFTRLTLDTIALCSMDFRFNSFYREELHPFVKAMSDALIECGNRDRRPGFANYFFRGTEQKYYADIELLRKTAEEVLEARKQHPSDRKDLLSAMLNGVDPKTGQKMTDVSIIDNLITFLIAGHETTSGLLSFTFYELLRNPATYRKAQEEVDRVLGQDTITVDHLSKLPYLNAVLRETLRLSATIPAFGVEAKEETLIGGKYRVKEGEPLVLLLGKAHIDPVVYGDDATEFKPERMLDENFERLQKEFPNSWKPFGNGMRGCIGRPFAWQESLIATAILLQNFNFTMDDPNYQLKISESLTIKPKGFHMRGTLRNGMSPTELEQRLAGRIPKKMTLPSRPAAQTNGHQTNGNKAKKDSGKPISIYYGSNSGTCEALAQRLATDAATHGFNATIVEALDTARENLPKHQPTVIITASYEGQPPDNAAHFVAWLESLKGQELGNVPYAVFGCGHQDWVQTFHRIPKLVDTIMEERGANRVVPIGLTNAADRDMFSDFEAWEDDVLWPALTEKYNVAEAQDGNGAQPGLAVQISNPRTSTLRQDVREAVVSDERTLTAAGEARKKHMDIQLPSDMTYRAGDYLAVLPLNPRENIERVFRRFQLARDTCLTISGDKRTSLPVDQTISAYDILSAYVELAQPATKRNVLTLLEATEDEETIKKLQQLSGEEYQEEVTQKRITVLDLLEKFPSIALPIGSFLAMLPPMRVRQYSISSSPLRSPSLATLTYSLLDEPSISGQGRHVGVATSYLAALKAGDKLHVAVRPSHAAFHLPQQPEKTPLILVAAGSGIAPFRGFIQERAALLSAGRNIAPALMFYGCRKPGADDLYRQEFDLWEKMGAVTVRRAYSRAVEESEGCKYVQHRLYHNKKEVSDLWAKGAKLFVCGTRNVGKAVEEACVRVIMESAKEEGGQPELRDLDYEGAKKWFEGIRNERYATDVFD</sequence>
<dbReference type="SUPFAM" id="SSF48264">
    <property type="entry name" value="Cytochrome P450"/>
    <property type="match status" value="1"/>
</dbReference>
<comment type="catalytic activity">
    <reaction evidence="18">
        <text>2 oxidized [cytochrome P450] + NADPH = 2 reduced [cytochrome P450] + NADP(+) + H(+)</text>
        <dbReference type="Rhea" id="RHEA:24040"/>
        <dbReference type="Rhea" id="RHEA-COMP:14627"/>
        <dbReference type="Rhea" id="RHEA-COMP:14628"/>
        <dbReference type="ChEBI" id="CHEBI:15378"/>
        <dbReference type="ChEBI" id="CHEBI:55376"/>
        <dbReference type="ChEBI" id="CHEBI:57783"/>
        <dbReference type="ChEBI" id="CHEBI:58349"/>
        <dbReference type="ChEBI" id="CHEBI:60344"/>
        <dbReference type="EC" id="1.6.2.4"/>
    </reaction>
</comment>
<dbReference type="PROSITE" id="PS51384">
    <property type="entry name" value="FAD_FR"/>
    <property type="match status" value="1"/>
</dbReference>
<dbReference type="Gene3D" id="2.40.30.10">
    <property type="entry name" value="Translation factors"/>
    <property type="match status" value="1"/>
</dbReference>
<dbReference type="InterPro" id="IPR017927">
    <property type="entry name" value="FAD-bd_FR_type"/>
</dbReference>
<dbReference type="PRINTS" id="PR00369">
    <property type="entry name" value="FLAVODOXIN"/>
</dbReference>
<accession>A0A167DQF8</accession>
<feature type="domain" description="FAD-binding FR-type" evidence="22">
    <location>
        <begin position="746"/>
        <end position="975"/>
    </location>
</feature>
<feature type="domain" description="Flavodoxin-like" evidence="21">
    <location>
        <begin position="568"/>
        <end position="709"/>
    </location>
</feature>
<dbReference type="Gene3D" id="1.20.990.10">
    <property type="entry name" value="NADPH-cytochrome p450 Reductase, Chain A, domain 3"/>
    <property type="match status" value="1"/>
</dbReference>
<dbReference type="Proteomes" id="UP000076584">
    <property type="component" value="Unassembled WGS sequence"/>
</dbReference>
<organism evidence="23 24">
    <name type="scientific">Colletotrichum incanum</name>
    <name type="common">Soybean anthracnose fungus</name>
    <dbReference type="NCBI Taxonomy" id="1573173"/>
    <lineage>
        <taxon>Eukaryota</taxon>
        <taxon>Fungi</taxon>
        <taxon>Dikarya</taxon>
        <taxon>Ascomycota</taxon>
        <taxon>Pezizomycotina</taxon>
        <taxon>Sordariomycetes</taxon>
        <taxon>Hypocreomycetidae</taxon>
        <taxon>Glomerellales</taxon>
        <taxon>Glomerellaceae</taxon>
        <taxon>Colletotrichum</taxon>
        <taxon>Colletotrichum spaethianum species complex</taxon>
    </lineage>
</organism>
<dbReference type="GO" id="GO:0070330">
    <property type="term" value="F:aromatase activity"/>
    <property type="evidence" value="ECO:0007669"/>
    <property type="project" value="InterPro"/>
</dbReference>
<comment type="cofactor">
    <cofactor evidence="3">
        <name>FAD</name>
        <dbReference type="ChEBI" id="CHEBI:57692"/>
    </cofactor>
</comment>
<dbReference type="GO" id="GO:0050660">
    <property type="term" value="F:flavin adenine dinucleotide binding"/>
    <property type="evidence" value="ECO:0007669"/>
    <property type="project" value="TreeGrafter"/>
</dbReference>
<evidence type="ECO:0000256" key="2">
    <source>
        <dbReference type="ARBA" id="ARBA00001971"/>
    </source>
</evidence>
<evidence type="ECO:0000256" key="16">
    <source>
        <dbReference type="ARBA" id="ARBA00023268"/>
    </source>
</evidence>
<evidence type="ECO:0000256" key="17">
    <source>
        <dbReference type="ARBA" id="ARBA00047827"/>
    </source>
</evidence>
<dbReference type="InterPro" id="IPR001128">
    <property type="entry name" value="Cyt_P450"/>
</dbReference>
<keyword evidence="12" id="KW-0249">Electron transport</keyword>
<dbReference type="Gene3D" id="3.40.50.360">
    <property type="match status" value="1"/>
</dbReference>
<proteinExistence type="inferred from homology"/>
<dbReference type="FunFam" id="2.40.30.10:FF:000198">
    <property type="entry name" value="Bifunctional cytochrome P450/NADPH--P450 reductase"/>
    <property type="match status" value="1"/>
</dbReference>
<name>A0A167DQF8_COLIC</name>
<dbReference type="SUPFAM" id="SSF63380">
    <property type="entry name" value="Riboflavin synthase domain-like"/>
    <property type="match status" value="1"/>
</dbReference>
<evidence type="ECO:0000256" key="7">
    <source>
        <dbReference type="ARBA" id="ARBA00022630"/>
    </source>
</evidence>
<evidence type="ECO:0000256" key="6">
    <source>
        <dbReference type="ARBA" id="ARBA00022617"/>
    </source>
</evidence>
<dbReference type="InterPro" id="IPR001433">
    <property type="entry name" value="OxRdtase_FAD/NAD-bd"/>
</dbReference>
<keyword evidence="9 19" id="KW-0479">Metal-binding</keyword>
<dbReference type="Pfam" id="PF00067">
    <property type="entry name" value="p450"/>
    <property type="match status" value="1"/>
</dbReference>
<evidence type="ECO:0000256" key="12">
    <source>
        <dbReference type="ARBA" id="ARBA00022982"/>
    </source>
</evidence>
<dbReference type="InterPro" id="IPR029039">
    <property type="entry name" value="Flavoprotein-like_sf"/>
</dbReference>
<evidence type="ECO:0000313" key="23">
    <source>
        <dbReference type="EMBL" id="KZL84201.1"/>
    </source>
</evidence>
<dbReference type="SUPFAM" id="SSF52218">
    <property type="entry name" value="Flavoproteins"/>
    <property type="match status" value="1"/>
</dbReference>
<dbReference type="Pfam" id="PF00258">
    <property type="entry name" value="Flavodoxin_1"/>
    <property type="match status" value="1"/>
</dbReference>
<reference evidence="23 24" key="1">
    <citation type="submission" date="2015-06" db="EMBL/GenBank/DDBJ databases">
        <title>Survival trade-offs in plant roots during colonization by closely related pathogenic and mutualistic fungi.</title>
        <authorList>
            <person name="Hacquard S."/>
            <person name="Kracher B."/>
            <person name="Hiruma K."/>
            <person name="Weinman A."/>
            <person name="Muench P."/>
            <person name="Garrido Oter R."/>
            <person name="Ver Loren van Themaat E."/>
            <person name="Dallerey J.-F."/>
            <person name="Damm U."/>
            <person name="Henrissat B."/>
            <person name="Lespinet O."/>
            <person name="Thon M."/>
            <person name="Kemen E."/>
            <person name="McHardy A.C."/>
            <person name="Schulze-Lefert P."/>
            <person name="O'Connell R.J."/>
        </authorList>
    </citation>
    <scope>NUCLEOTIDE SEQUENCE [LARGE SCALE GENOMIC DNA]</scope>
    <source>
        <strain evidence="23 24">MAFF 238704</strain>
    </source>
</reference>
<keyword evidence="5" id="KW-0813">Transport</keyword>
<dbReference type="PANTHER" id="PTHR19384">
    <property type="entry name" value="NITRIC OXIDE SYNTHASE-RELATED"/>
    <property type="match status" value="1"/>
</dbReference>
<keyword evidence="15" id="KW-0503">Monooxygenase</keyword>
<dbReference type="InterPro" id="IPR001709">
    <property type="entry name" value="Flavoprot_Pyr_Nucl_cyt_Rdtase"/>
</dbReference>
<dbReference type="InterPro" id="IPR017972">
    <property type="entry name" value="Cyt_P450_CS"/>
</dbReference>
<evidence type="ECO:0000256" key="15">
    <source>
        <dbReference type="ARBA" id="ARBA00023033"/>
    </source>
</evidence>
<keyword evidence="13" id="KW-0560">Oxidoreductase</keyword>
<dbReference type="GO" id="GO:0003958">
    <property type="term" value="F:NADPH-hemoprotein reductase activity"/>
    <property type="evidence" value="ECO:0007669"/>
    <property type="project" value="UniProtKB-EC"/>
</dbReference>
<dbReference type="GO" id="GO:0020037">
    <property type="term" value="F:heme binding"/>
    <property type="evidence" value="ECO:0007669"/>
    <property type="project" value="InterPro"/>
</dbReference>
<evidence type="ECO:0000313" key="24">
    <source>
        <dbReference type="Proteomes" id="UP000076584"/>
    </source>
</evidence>
<dbReference type="EMBL" id="LFIW01000949">
    <property type="protein sequence ID" value="KZL84201.1"/>
    <property type="molecule type" value="Genomic_DNA"/>
</dbReference>
<keyword evidence="14 19" id="KW-0408">Iron</keyword>
<evidence type="ECO:0000256" key="20">
    <source>
        <dbReference type="SAM" id="MobiDB-lite"/>
    </source>
</evidence>
<dbReference type="STRING" id="1573173.A0A167DQF8"/>
<evidence type="ECO:0000256" key="10">
    <source>
        <dbReference type="ARBA" id="ARBA00022827"/>
    </source>
</evidence>
<dbReference type="PROSITE" id="PS00086">
    <property type="entry name" value="CYTOCHROME_P450"/>
    <property type="match status" value="1"/>
</dbReference>
<keyword evidence="6 19" id="KW-0349">Heme</keyword>
<gene>
    <name evidence="23" type="ORF">CI238_02711</name>
</gene>
<evidence type="ECO:0000259" key="22">
    <source>
        <dbReference type="PROSITE" id="PS51384"/>
    </source>
</evidence>
<dbReference type="InterPro" id="IPR023206">
    <property type="entry name" value="Bifunctional_P450_P450_red"/>
</dbReference>
<evidence type="ECO:0000256" key="13">
    <source>
        <dbReference type="ARBA" id="ARBA00023002"/>
    </source>
</evidence>
<dbReference type="PROSITE" id="PS50902">
    <property type="entry name" value="FLAVODOXIN_LIKE"/>
    <property type="match status" value="1"/>
</dbReference>
<feature type="region of interest" description="Disordered" evidence="20">
    <location>
        <begin position="541"/>
        <end position="566"/>
    </location>
</feature>
<dbReference type="Pfam" id="PF00175">
    <property type="entry name" value="NAD_binding_1"/>
    <property type="match status" value="1"/>
</dbReference>
<dbReference type="FunFam" id="1.20.990.10:FF:000011">
    <property type="entry name" value="Bifunctional cytochrome P450/NADPH--P450 reductase"/>
    <property type="match status" value="1"/>
</dbReference>
<dbReference type="FunFam" id="3.40.50.360:FF:000032">
    <property type="entry name" value="Bifunctional cytochrome P450/NADPH--P450 reductase"/>
    <property type="match status" value="1"/>
</dbReference>
<keyword evidence="11" id="KW-0521">NADP</keyword>
<dbReference type="InterPro" id="IPR003097">
    <property type="entry name" value="CysJ-like_FAD-binding"/>
</dbReference>
<evidence type="ECO:0000256" key="9">
    <source>
        <dbReference type="ARBA" id="ARBA00022723"/>
    </source>
</evidence>
<evidence type="ECO:0000256" key="5">
    <source>
        <dbReference type="ARBA" id="ARBA00022448"/>
    </source>
</evidence>
<dbReference type="InterPro" id="IPR036396">
    <property type="entry name" value="Cyt_P450_sf"/>
</dbReference>
<feature type="compositionally biased region" description="Polar residues" evidence="20">
    <location>
        <begin position="547"/>
        <end position="558"/>
    </location>
</feature>
<evidence type="ECO:0000256" key="18">
    <source>
        <dbReference type="ARBA" id="ARBA00049342"/>
    </source>
</evidence>
<dbReference type="PIRSF" id="PIRSF000209">
    <property type="entry name" value="Bifunctional_P450_P450R"/>
    <property type="match status" value="1"/>
</dbReference>
<comment type="caution">
    <text evidence="23">The sequence shown here is derived from an EMBL/GenBank/DDBJ whole genome shotgun (WGS) entry which is preliminary data.</text>
</comment>
<dbReference type="Pfam" id="PF00667">
    <property type="entry name" value="FAD_binding_1"/>
    <property type="match status" value="1"/>
</dbReference>
<keyword evidence="8" id="KW-0288">FMN</keyword>
<dbReference type="InterPro" id="IPR039261">
    <property type="entry name" value="FNR_nucleotide-bd"/>
</dbReference>
<dbReference type="CDD" id="cd11068">
    <property type="entry name" value="CYP120A1"/>
    <property type="match status" value="1"/>
</dbReference>
<dbReference type="SUPFAM" id="SSF52343">
    <property type="entry name" value="Ferredoxin reductase-like, C-terminal NADP-linked domain"/>
    <property type="match status" value="1"/>
</dbReference>
<evidence type="ECO:0000256" key="8">
    <source>
        <dbReference type="ARBA" id="ARBA00022643"/>
    </source>
</evidence>
<keyword evidence="7" id="KW-0285">Flavoprotein</keyword>
<evidence type="ECO:0000256" key="19">
    <source>
        <dbReference type="PIRSR" id="PIRSR000209-1"/>
    </source>
</evidence>
<dbReference type="InterPro" id="IPR008254">
    <property type="entry name" value="Flavodoxin/NO_synth"/>
</dbReference>